<dbReference type="InterPro" id="IPR000014">
    <property type="entry name" value="PAS"/>
</dbReference>
<reference evidence="6 8" key="2">
    <citation type="submission" date="2018-10" db="EMBL/GenBank/DDBJ databases">
        <title>Complete genome sequence of Pseudomonas pelagia strain Kongs-67.</title>
        <authorList>
            <person name="Sinha R.K."/>
            <person name="Krishnan K."/>
        </authorList>
    </citation>
    <scope>NUCLEOTIDE SEQUENCE [LARGE SCALE GENOMIC DNA]</scope>
    <source>
        <strain evidence="6 8">Kongs-67</strain>
    </source>
</reference>
<dbReference type="Proteomes" id="UP000243750">
    <property type="component" value="Unassembled WGS sequence"/>
</dbReference>
<dbReference type="RefSeq" id="WP_096345476.1">
    <property type="nucleotide sequence ID" value="NZ_CP033116.1"/>
</dbReference>
<dbReference type="InterPro" id="IPR013655">
    <property type="entry name" value="PAS_fold_3"/>
</dbReference>
<dbReference type="SUPFAM" id="SSF58104">
    <property type="entry name" value="Methyl-accepting chemotaxis protein (MCP) signaling domain"/>
    <property type="match status" value="1"/>
</dbReference>
<dbReference type="InterPro" id="IPR035965">
    <property type="entry name" value="PAS-like_dom_sf"/>
</dbReference>
<dbReference type="PROSITE" id="PS50113">
    <property type="entry name" value="PAC"/>
    <property type="match status" value="2"/>
</dbReference>
<evidence type="ECO:0000256" key="1">
    <source>
        <dbReference type="ARBA" id="ARBA00023224"/>
    </source>
</evidence>
<reference evidence="5 7" key="1">
    <citation type="submission" date="2017-09" db="EMBL/GenBank/DDBJ databases">
        <title>Bacterial and phytoplankton interrelationship in Kongsfjorden, an Arctic fjord.</title>
        <authorList>
            <person name="Sinha R."/>
            <person name="Krishnan K."/>
        </authorList>
    </citation>
    <scope>NUCLEOTIDE SEQUENCE [LARGE SCALE GENOMIC DNA]</scope>
    <source>
        <strain evidence="5 7">58</strain>
    </source>
</reference>
<organism evidence="5 7">
    <name type="scientific">Halopseudomonas pelagia</name>
    <dbReference type="NCBI Taxonomy" id="553151"/>
    <lineage>
        <taxon>Bacteria</taxon>
        <taxon>Pseudomonadati</taxon>
        <taxon>Pseudomonadota</taxon>
        <taxon>Gammaproteobacteria</taxon>
        <taxon>Pseudomonadales</taxon>
        <taxon>Pseudomonadaceae</taxon>
        <taxon>Halopseudomonas</taxon>
    </lineage>
</organism>
<evidence type="ECO:0000313" key="8">
    <source>
        <dbReference type="Proteomes" id="UP000344571"/>
    </source>
</evidence>
<evidence type="ECO:0000313" key="5">
    <source>
        <dbReference type="EMBL" id="PCD00522.1"/>
    </source>
</evidence>
<keyword evidence="8" id="KW-1185">Reference proteome</keyword>
<dbReference type="Gene3D" id="1.10.287.950">
    <property type="entry name" value="Methyl-accepting chemotaxis protein"/>
    <property type="match status" value="1"/>
</dbReference>
<evidence type="ECO:0000313" key="6">
    <source>
        <dbReference type="EMBL" id="QFY55225.1"/>
    </source>
</evidence>
<evidence type="ECO:0000313" key="7">
    <source>
        <dbReference type="Proteomes" id="UP000243750"/>
    </source>
</evidence>
<protein>
    <submittedName>
        <fullName evidence="6">PAS domain S-box protein</fullName>
    </submittedName>
</protein>
<dbReference type="SMART" id="SM00086">
    <property type="entry name" value="PAC"/>
    <property type="match status" value="2"/>
</dbReference>
<dbReference type="GO" id="GO:0004888">
    <property type="term" value="F:transmembrane signaling receptor activity"/>
    <property type="evidence" value="ECO:0007669"/>
    <property type="project" value="InterPro"/>
</dbReference>
<dbReference type="InterPro" id="IPR004089">
    <property type="entry name" value="MCPsignal_dom"/>
</dbReference>
<name>A0AA91U4Z5_9GAMM</name>
<accession>A0AA91U4Z5</accession>
<evidence type="ECO:0000259" key="3">
    <source>
        <dbReference type="PROSITE" id="PS50111"/>
    </source>
</evidence>
<dbReference type="NCBIfam" id="TIGR00229">
    <property type="entry name" value="sensory_box"/>
    <property type="match status" value="2"/>
</dbReference>
<dbReference type="GO" id="GO:0007165">
    <property type="term" value="P:signal transduction"/>
    <property type="evidence" value="ECO:0007669"/>
    <property type="project" value="UniProtKB-KW"/>
</dbReference>
<dbReference type="InterPro" id="IPR004090">
    <property type="entry name" value="Chemotax_Me-accpt_rcpt"/>
</dbReference>
<dbReference type="Gene3D" id="3.30.450.20">
    <property type="entry name" value="PAS domain"/>
    <property type="match status" value="2"/>
</dbReference>
<dbReference type="GO" id="GO:0016020">
    <property type="term" value="C:membrane"/>
    <property type="evidence" value="ECO:0007669"/>
    <property type="project" value="InterPro"/>
</dbReference>
<keyword evidence="1 2" id="KW-0807">Transducer</keyword>
<feature type="domain" description="Methyl-accepting transducer" evidence="3">
    <location>
        <begin position="254"/>
        <end position="433"/>
    </location>
</feature>
<feature type="domain" description="PAC" evidence="4">
    <location>
        <begin position="214"/>
        <end position="268"/>
    </location>
</feature>
<dbReference type="EMBL" id="NWMT01000063">
    <property type="protein sequence ID" value="PCD00522.1"/>
    <property type="molecule type" value="Genomic_DNA"/>
</dbReference>
<dbReference type="EMBL" id="CP033116">
    <property type="protein sequence ID" value="QFY55225.1"/>
    <property type="molecule type" value="Genomic_DNA"/>
</dbReference>
<dbReference type="InterPro" id="IPR050903">
    <property type="entry name" value="Bact_Chemotaxis_MeTrfase"/>
</dbReference>
<dbReference type="Pfam" id="PF08447">
    <property type="entry name" value="PAS_3"/>
    <property type="match status" value="2"/>
</dbReference>
<evidence type="ECO:0000256" key="2">
    <source>
        <dbReference type="PROSITE-ProRule" id="PRU00284"/>
    </source>
</evidence>
<sequence length="433" mass="47600">MLLHKWGKRLEQEVNGLQGTVHDLKNDLNAVRLNMGWIEFSVRGEVLTANDLFLGIVGYQLEDIRGKHHRTFCDPAYAKSTAYRQFWNELAAGISQTGTFKRLKRSGEAVWLEASYFPVRNEHGEVTKIIKISADVTENQQALMDRNAMFHALDKSLAVIEFSPQGDILHANDNFLRTTGYKLADIKGKHHEIFCERQFYRENPGFWSDLAAGRFHSGRFERKDAQGNVIWLEATYNPIVNTEGKVYKVIKFASNITQRVMDAQNAAEVAATTSEETSQITSQARHALEDAVRISGQITDQVKEASDISQQLSAQSNSIAAIVTTIRAIADQTNLLALNAAIEAARAGDTGRGFAVVADEVRKLAARTGEATMEIGSVVQANAGLIAKIHVQMELISESSGQSQDGIALVSSGIAEVEQGVAHLAEMTSRLSA</sequence>
<dbReference type="PRINTS" id="PR00260">
    <property type="entry name" value="CHEMTRNSDUCR"/>
</dbReference>
<proteinExistence type="predicted"/>
<dbReference type="Pfam" id="PF00015">
    <property type="entry name" value="MCPsignal"/>
    <property type="match status" value="1"/>
</dbReference>
<dbReference type="CDD" id="cd00130">
    <property type="entry name" value="PAS"/>
    <property type="match status" value="2"/>
</dbReference>
<gene>
    <name evidence="5" type="ORF">CO192_04865</name>
    <name evidence="6" type="ORF">EAO82_01830</name>
</gene>
<dbReference type="InterPro" id="IPR001610">
    <property type="entry name" value="PAC"/>
</dbReference>
<dbReference type="PANTHER" id="PTHR24422">
    <property type="entry name" value="CHEMOTAXIS PROTEIN METHYLTRANSFERASE"/>
    <property type="match status" value="1"/>
</dbReference>
<dbReference type="PANTHER" id="PTHR24422:SF10">
    <property type="entry name" value="CHEMOTAXIS PROTEIN METHYLTRANSFERASE 2"/>
    <property type="match status" value="1"/>
</dbReference>
<evidence type="ECO:0000259" key="4">
    <source>
        <dbReference type="PROSITE" id="PS50113"/>
    </source>
</evidence>
<dbReference type="SMART" id="SM00283">
    <property type="entry name" value="MA"/>
    <property type="match status" value="1"/>
</dbReference>
<dbReference type="SUPFAM" id="SSF55785">
    <property type="entry name" value="PYP-like sensor domain (PAS domain)"/>
    <property type="match status" value="2"/>
</dbReference>
<dbReference type="AlphaFoldDB" id="A0AA91U4Z5"/>
<dbReference type="PROSITE" id="PS50111">
    <property type="entry name" value="CHEMOTAXIS_TRANSDUC_2"/>
    <property type="match status" value="1"/>
</dbReference>
<dbReference type="Proteomes" id="UP000344571">
    <property type="component" value="Chromosome"/>
</dbReference>
<feature type="domain" description="PAC" evidence="4">
    <location>
        <begin position="96"/>
        <end position="148"/>
    </location>
</feature>
<dbReference type="GO" id="GO:0006935">
    <property type="term" value="P:chemotaxis"/>
    <property type="evidence" value="ECO:0007669"/>
    <property type="project" value="InterPro"/>
</dbReference>
<dbReference type="SMART" id="SM00091">
    <property type="entry name" value="PAS"/>
    <property type="match status" value="2"/>
</dbReference>
<dbReference type="InterPro" id="IPR000700">
    <property type="entry name" value="PAS-assoc_C"/>
</dbReference>